<keyword evidence="1" id="KW-0813">Transport</keyword>
<evidence type="ECO:0000256" key="4">
    <source>
        <dbReference type="ARBA" id="ARBA00022906"/>
    </source>
</evidence>
<dbReference type="InterPro" id="IPR003439">
    <property type="entry name" value="ABC_transporter-like_ATP-bd"/>
</dbReference>
<dbReference type="Pfam" id="PF00005">
    <property type="entry name" value="ABC_tran"/>
    <property type="match status" value="1"/>
</dbReference>
<feature type="domain" description="ABC transporter" evidence="6">
    <location>
        <begin position="6"/>
        <end position="238"/>
    </location>
</feature>
<dbReference type="GO" id="GO:0016887">
    <property type="term" value="F:ATP hydrolysis activity"/>
    <property type="evidence" value="ECO:0007669"/>
    <property type="project" value="InterPro"/>
</dbReference>
<evidence type="ECO:0000256" key="1">
    <source>
        <dbReference type="ARBA" id="ARBA00022448"/>
    </source>
</evidence>
<dbReference type="EMBL" id="CP014692">
    <property type="protein sequence ID" value="AQS86004.1"/>
    <property type="molecule type" value="Genomic_DNA"/>
</dbReference>
<dbReference type="GO" id="GO:0005524">
    <property type="term" value="F:ATP binding"/>
    <property type="evidence" value="ECO:0007669"/>
    <property type="project" value="UniProtKB-KW"/>
</dbReference>
<dbReference type="SMART" id="SM00382">
    <property type="entry name" value="AAA"/>
    <property type="match status" value="1"/>
</dbReference>
<dbReference type="Gene3D" id="3.40.50.300">
    <property type="entry name" value="P-loop containing nucleotide triphosphate hydrolases"/>
    <property type="match status" value="1"/>
</dbReference>
<protein>
    <recommendedName>
        <fullName evidence="6">ABC transporter domain-containing protein</fullName>
    </recommendedName>
</protein>
<dbReference type="GO" id="GO:0006829">
    <property type="term" value="P:zinc ion transport"/>
    <property type="evidence" value="ECO:0007669"/>
    <property type="project" value="UniProtKB-KW"/>
</dbReference>
<reference evidence="7 8" key="1">
    <citation type="submission" date="2016-03" db="EMBL/GenBank/DDBJ databases">
        <title>Acetic acid bacteria sequencing.</title>
        <authorList>
            <person name="Brandt J."/>
            <person name="Jakob F."/>
            <person name="Vogel R.F."/>
        </authorList>
    </citation>
    <scope>NUCLEOTIDE SEQUENCE [LARGE SCALE GENOMIC DNA]</scope>
    <source>
        <strain evidence="7 8">TMW2.1153</strain>
    </source>
</reference>
<keyword evidence="3" id="KW-0067">ATP-binding</keyword>
<dbReference type="OrthoDB" id="9810077at2"/>
<evidence type="ECO:0000259" key="6">
    <source>
        <dbReference type="PROSITE" id="PS50893"/>
    </source>
</evidence>
<dbReference type="Proteomes" id="UP000188937">
    <property type="component" value="Chromosome"/>
</dbReference>
<evidence type="ECO:0000256" key="5">
    <source>
        <dbReference type="ARBA" id="ARBA00023065"/>
    </source>
</evidence>
<dbReference type="RefSeq" id="WP_077814009.1">
    <property type="nucleotide sequence ID" value="NZ_CP014692.1"/>
</dbReference>
<dbReference type="InterPro" id="IPR003593">
    <property type="entry name" value="AAA+_ATPase"/>
</dbReference>
<dbReference type="SUPFAM" id="SSF52540">
    <property type="entry name" value="P-loop containing nucleoside triphosphate hydrolases"/>
    <property type="match status" value="1"/>
</dbReference>
<name>A0A1U9KJL1_ACEAC</name>
<sequence length="255" mass="27204">MRTEAIRCEHVTVERSGKTVLADMSLSIPAGQFVGLFGPNGAGKTTFLRTLMGLLPLQQGHLSVLGQPPGARTADIGYMPQNRNANGASLTGWDLLASGMSGNRWGLPWLSHGDRLSIQEALDIADATDLAARRLGELSGGERQRLLIAQALIGSPRLLLLDEPLASLDPVRMRDIAERLGALVKQRGMTVLCSAHDINALMGVMDSVLYVARGRARLGNVDEVMTTDTLSALYGAPVEVCRTPSGRLLVSADVL</sequence>
<keyword evidence="4" id="KW-0864">Zinc transport</keyword>
<dbReference type="STRING" id="435.A0U92_15970"/>
<evidence type="ECO:0000256" key="3">
    <source>
        <dbReference type="ARBA" id="ARBA00022840"/>
    </source>
</evidence>
<dbReference type="KEGG" id="aace:A0U92_15970"/>
<dbReference type="PROSITE" id="PS00211">
    <property type="entry name" value="ABC_TRANSPORTER_1"/>
    <property type="match status" value="1"/>
</dbReference>
<dbReference type="AlphaFoldDB" id="A0A1U9KJL1"/>
<dbReference type="InterPro" id="IPR017871">
    <property type="entry name" value="ABC_transporter-like_CS"/>
</dbReference>
<accession>A0A1U9KJL1</accession>
<keyword evidence="5" id="KW-0406">Ion transport</keyword>
<dbReference type="InterPro" id="IPR027417">
    <property type="entry name" value="P-loop_NTPase"/>
</dbReference>
<dbReference type="InterPro" id="IPR050153">
    <property type="entry name" value="Metal_Ion_Import_ABC"/>
</dbReference>
<dbReference type="PANTHER" id="PTHR42734">
    <property type="entry name" value="METAL TRANSPORT SYSTEM ATP-BINDING PROTEIN TM_0124-RELATED"/>
    <property type="match status" value="1"/>
</dbReference>
<gene>
    <name evidence="7" type="ORF">A0U92_15970</name>
</gene>
<keyword evidence="2" id="KW-0547">Nucleotide-binding</keyword>
<keyword evidence="4" id="KW-0862">Zinc</keyword>
<proteinExistence type="predicted"/>
<evidence type="ECO:0000313" key="7">
    <source>
        <dbReference type="EMBL" id="AQS86004.1"/>
    </source>
</evidence>
<evidence type="ECO:0000313" key="8">
    <source>
        <dbReference type="Proteomes" id="UP000188937"/>
    </source>
</evidence>
<organism evidence="7 8">
    <name type="scientific">Acetobacter aceti</name>
    <dbReference type="NCBI Taxonomy" id="435"/>
    <lineage>
        <taxon>Bacteria</taxon>
        <taxon>Pseudomonadati</taxon>
        <taxon>Pseudomonadota</taxon>
        <taxon>Alphaproteobacteria</taxon>
        <taxon>Acetobacterales</taxon>
        <taxon>Acetobacteraceae</taxon>
        <taxon>Acetobacter</taxon>
        <taxon>Acetobacter subgen. Acetobacter</taxon>
    </lineage>
</organism>
<dbReference type="PROSITE" id="PS50893">
    <property type="entry name" value="ABC_TRANSPORTER_2"/>
    <property type="match status" value="1"/>
</dbReference>
<evidence type="ECO:0000256" key="2">
    <source>
        <dbReference type="ARBA" id="ARBA00022741"/>
    </source>
</evidence>
<keyword evidence="8" id="KW-1185">Reference proteome</keyword>